<sequence>MIASGRCVCCLSFEIMGNSVSLKLFHCHEARSMRSLWLINELGLDIDVILCAFGPELRSDDYLAHHPLGRVPCLIDDELTLFESGAIAEYLCETYDNGRLWREPGHPERPQWLQWVHYAETLTVHSASLTQQAIAISDPELRSATVRKLETKRLQKAIEVLEAHLESRSYLLDSGFSAADVGVGYSLHVGGLFTDLSVFPKVYAYYNRLASRDAFKRSLPEAGAANKIYTQDNYWLAP</sequence>
<dbReference type="SFLD" id="SFLDG01150">
    <property type="entry name" value="Main.1:_Beta-like"/>
    <property type="match status" value="1"/>
</dbReference>
<dbReference type="EC" id="2.5.1.18" evidence="3"/>
<dbReference type="InterPro" id="IPR036282">
    <property type="entry name" value="Glutathione-S-Trfase_C_sf"/>
</dbReference>
<dbReference type="PROSITE" id="PS50405">
    <property type="entry name" value="GST_CTER"/>
    <property type="match status" value="1"/>
</dbReference>
<organism evidence="3 4">
    <name type="scientific">Amphritea japonica ATCC BAA-1530</name>
    <dbReference type="NCBI Taxonomy" id="1278309"/>
    <lineage>
        <taxon>Bacteria</taxon>
        <taxon>Pseudomonadati</taxon>
        <taxon>Pseudomonadota</taxon>
        <taxon>Gammaproteobacteria</taxon>
        <taxon>Oceanospirillales</taxon>
        <taxon>Oceanospirillaceae</taxon>
        <taxon>Amphritea</taxon>
    </lineage>
</organism>
<dbReference type="SUPFAM" id="SSF52833">
    <property type="entry name" value="Thioredoxin-like"/>
    <property type="match status" value="1"/>
</dbReference>
<evidence type="ECO:0000259" key="2">
    <source>
        <dbReference type="PROSITE" id="PS50405"/>
    </source>
</evidence>
<dbReference type="InterPro" id="IPR036249">
    <property type="entry name" value="Thioredoxin-like_sf"/>
</dbReference>
<dbReference type="SUPFAM" id="SSF47616">
    <property type="entry name" value="GST C-terminal domain-like"/>
    <property type="match status" value="1"/>
</dbReference>
<evidence type="ECO:0000313" key="3">
    <source>
        <dbReference type="EMBL" id="BBB27571.1"/>
    </source>
</evidence>
<dbReference type="InterPro" id="IPR040079">
    <property type="entry name" value="Glutathione_S-Trfase"/>
</dbReference>
<evidence type="ECO:0000313" key="4">
    <source>
        <dbReference type="Proteomes" id="UP000595663"/>
    </source>
</evidence>
<dbReference type="SFLD" id="SFLDS00019">
    <property type="entry name" value="Glutathione_Transferase_(cytos"/>
    <property type="match status" value="1"/>
</dbReference>
<feature type="domain" description="GST N-terminal" evidence="1">
    <location>
        <begin position="19"/>
        <end position="99"/>
    </location>
</feature>
<name>A0A7R6STS3_9GAMM</name>
<proteinExistence type="predicted"/>
<dbReference type="InterPro" id="IPR004045">
    <property type="entry name" value="Glutathione_S-Trfase_N"/>
</dbReference>
<accession>A0A7R6STS3</accession>
<dbReference type="Pfam" id="PF02798">
    <property type="entry name" value="GST_N"/>
    <property type="match status" value="1"/>
</dbReference>
<reference evidence="3 4" key="1">
    <citation type="journal article" date="2008" name="Int. J. Syst. Evol. Microbiol.">
        <title>Amphritea japonica sp. nov. and Amphritea balenae sp. nov., isolated from the sediment adjacent to sperm whale carcasses off Kagoshima, Japan.</title>
        <authorList>
            <person name="Miyazaki M."/>
            <person name="Nogi Y."/>
            <person name="Fujiwara Y."/>
            <person name="Kawato M."/>
            <person name="Nagahama T."/>
            <person name="Kubokawa K."/>
            <person name="Horikoshi K."/>
        </authorList>
    </citation>
    <scope>NUCLEOTIDE SEQUENCE [LARGE SCALE GENOMIC DNA]</scope>
    <source>
        <strain evidence="3 4">ATCC BAA-1530</strain>
    </source>
</reference>
<dbReference type="PANTHER" id="PTHR44051">
    <property type="entry name" value="GLUTATHIONE S-TRANSFERASE-RELATED"/>
    <property type="match status" value="1"/>
</dbReference>
<keyword evidence="4" id="KW-1185">Reference proteome</keyword>
<dbReference type="CDD" id="cd03046">
    <property type="entry name" value="GST_N_GTT1_like"/>
    <property type="match status" value="1"/>
</dbReference>
<dbReference type="GO" id="GO:0004364">
    <property type="term" value="F:glutathione transferase activity"/>
    <property type="evidence" value="ECO:0007669"/>
    <property type="project" value="UniProtKB-EC"/>
</dbReference>
<gene>
    <name evidence="3" type="ORF">AMJAP_2986</name>
</gene>
<dbReference type="PANTHER" id="PTHR44051:SF8">
    <property type="entry name" value="GLUTATHIONE S-TRANSFERASE GSTA"/>
    <property type="match status" value="1"/>
</dbReference>
<feature type="domain" description="GST C-terminal" evidence="2">
    <location>
        <begin position="105"/>
        <end position="235"/>
    </location>
</feature>
<dbReference type="Proteomes" id="UP000595663">
    <property type="component" value="Chromosome"/>
</dbReference>
<protein>
    <submittedName>
        <fullName evidence="3">Glutathione S-transferase</fullName>
        <ecNumber evidence="3">2.5.1.18</ecNumber>
    </submittedName>
</protein>
<dbReference type="PROSITE" id="PS50404">
    <property type="entry name" value="GST_NTER"/>
    <property type="match status" value="1"/>
</dbReference>
<dbReference type="EMBL" id="AP014545">
    <property type="protein sequence ID" value="BBB27571.1"/>
    <property type="molecule type" value="Genomic_DNA"/>
</dbReference>
<dbReference type="KEGG" id="ajp:AMJAP_2986"/>
<dbReference type="AlphaFoldDB" id="A0A7R6STS3"/>
<dbReference type="InterPro" id="IPR010987">
    <property type="entry name" value="Glutathione-S-Trfase_C-like"/>
</dbReference>
<dbReference type="Gene3D" id="1.20.1050.10">
    <property type="match status" value="1"/>
</dbReference>
<evidence type="ECO:0000259" key="1">
    <source>
        <dbReference type="PROSITE" id="PS50404"/>
    </source>
</evidence>
<dbReference type="SFLD" id="SFLDG00358">
    <property type="entry name" value="Main_(cytGST)"/>
    <property type="match status" value="1"/>
</dbReference>
<keyword evidence="3" id="KW-0808">Transferase</keyword>
<dbReference type="Gene3D" id="3.40.30.10">
    <property type="entry name" value="Glutaredoxin"/>
    <property type="match status" value="1"/>
</dbReference>